<protein>
    <submittedName>
        <fullName evidence="1">Uncharacterized protein</fullName>
    </submittedName>
</protein>
<organism evidence="1">
    <name type="scientific">Edafosvirus sp</name>
    <dbReference type="NCBI Taxonomy" id="2487765"/>
    <lineage>
        <taxon>Viruses</taxon>
        <taxon>Varidnaviria</taxon>
        <taxon>Bamfordvirae</taxon>
        <taxon>Nucleocytoviricota</taxon>
        <taxon>Megaviricetes</taxon>
        <taxon>Imitervirales</taxon>
        <taxon>Mimiviridae</taxon>
        <taxon>Klosneuvirinae</taxon>
    </lineage>
</organism>
<name>A0A3G4ZT33_9VIRU</name>
<dbReference type="EMBL" id="MK072069">
    <property type="protein sequence ID" value="AYV78045.1"/>
    <property type="molecule type" value="Genomic_DNA"/>
</dbReference>
<proteinExistence type="predicted"/>
<sequence length="39" mass="4463">MDNLGFQSMVLYVCSNTKYLTSVLINVIRPEANILIYLI</sequence>
<evidence type="ECO:0000313" key="1">
    <source>
        <dbReference type="EMBL" id="AYV78045.1"/>
    </source>
</evidence>
<gene>
    <name evidence="1" type="ORF">Edafosvirus4_29</name>
</gene>
<reference evidence="1" key="1">
    <citation type="submission" date="2018-10" db="EMBL/GenBank/DDBJ databases">
        <title>Hidden diversity of soil giant viruses.</title>
        <authorList>
            <person name="Schulz F."/>
            <person name="Alteio L."/>
            <person name="Goudeau D."/>
            <person name="Ryan E.M."/>
            <person name="Malmstrom R.R."/>
            <person name="Blanchard J."/>
            <person name="Woyke T."/>
        </authorList>
    </citation>
    <scope>NUCLEOTIDE SEQUENCE</scope>
    <source>
        <strain evidence="1">EDV1</strain>
    </source>
</reference>
<accession>A0A3G4ZT33</accession>